<dbReference type="NCBIfam" id="TIGR02830">
    <property type="entry name" value="spore_III_AG"/>
    <property type="match status" value="1"/>
</dbReference>
<proteinExistence type="predicted"/>
<feature type="transmembrane region" description="Helical" evidence="1">
    <location>
        <begin position="32"/>
        <end position="50"/>
    </location>
</feature>
<dbReference type="InterPro" id="IPR014195">
    <property type="entry name" value="Spore_III_AG"/>
</dbReference>
<sequence>MGKNKSIFDTMKGLFSQSKDNPTGKKKNKNQYLLLVLAIGVAFMLLSNLFSNNEETPKVLPASAGESNNEEPAFGQKKDIQAQAISAYEDSYENALKEVLEAIVGVDDVIAYVSVDATETKILEKNIVSHSQSTDEVDRDGGKRKVEDVTKDEQVVTIRSGDSETPIILKIEKPEIRSVAIVAKGADNIKIKQMIIEAVNKGFDVPIHKISVSPRKIKGDS</sequence>
<protein>
    <submittedName>
        <fullName evidence="2">Stage III sporulation protein AG</fullName>
    </submittedName>
</protein>
<dbReference type="Proteomes" id="UP001431131">
    <property type="component" value="Unassembled WGS sequence"/>
</dbReference>
<gene>
    <name evidence="2" type="primary">spoIIIAG</name>
    <name evidence="2" type="ORF">MJG50_14890</name>
</gene>
<accession>A0AAW5E9D2</accession>
<keyword evidence="3" id="KW-1185">Reference proteome</keyword>
<evidence type="ECO:0000313" key="3">
    <source>
        <dbReference type="Proteomes" id="UP001431131"/>
    </source>
</evidence>
<comment type="caution">
    <text evidence="2">The sequence shown here is derived from an EMBL/GenBank/DDBJ whole genome shotgun (WGS) entry which is preliminary data.</text>
</comment>
<keyword evidence="1" id="KW-0472">Membrane</keyword>
<name>A0AAW5E9D2_9BACI</name>
<reference evidence="2" key="1">
    <citation type="submission" date="2022-02" db="EMBL/GenBank/DDBJ databases">
        <title>Fredinandcohnia quinoae sp. nov. isolated from Chenopodium quinoa seeds.</title>
        <authorList>
            <person name="Saati-Santamaria Z."/>
            <person name="Flores-Felix J.D."/>
            <person name="Igual J.M."/>
            <person name="Velazquez E."/>
            <person name="Garcia-Fraile P."/>
            <person name="Martinez-Molina E."/>
        </authorList>
    </citation>
    <scope>NUCLEOTIDE SEQUENCE</scope>
    <source>
        <strain evidence="2">SECRCQ15</strain>
    </source>
</reference>
<dbReference type="AlphaFoldDB" id="A0AAW5E9D2"/>
<evidence type="ECO:0000313" key="2">
    <source>
        <dbReference type="EMBL" id="MCH1626622.1"/>
    </source>
</evidence>
<evidence type="ECO:0000256" key="1">
    <source>
        <dbReference type="SAM" id="Phobius"/>
    </source>
</evidence>
<dbReference type="RefSeq" id="WP_240256539.1">
    <property type="nucleotide sequence ID" value="NZ_JAKTTI010000025.1"/>
</dbReference>
<organism evidence="2 3">
    <name type="scientific">Fredinandcohnia quinoae</name>
    <dbReference type="NCBI Taxonomy" id="2918902"/>
    <lineage>
        <taxon>Bacteria</taxon>
        <taxon>Bacillati</taxon>
        <taxon>Bacillota</taxon>
        <taxon>Bacilli</taxon>
        <taxon>Bacillales</taxon>
        <taxon>Bacillaceae</taxon>
        <taxon>Fredinandcohnia</taxon>
    </lineage>
</organism>
<dbReference type="EMBL" id="JAKTTI010000025">
    <property type="protein sequence ID" value="MCH1626622.1"/>
    <property type="molecule type" value="Genomic_DNA"/>
</dbReference>
<keyword evidence="1" id="KW-0812">Transmembrane</keyword>
<keyword evidence="1" id="KW-1133">Transmembrane helix</keyword>